<dbReference type="AlphaFoldDB" id="A0A650CNV4"/>
<feature type="transmembrane region" description="Helical" evidence="1">
    <location>
        <begin position="203"/>
        <end position="222"/>
    </location>
</feature>
<dbReference type="GeneID" id="42798532"/>
<evidence type="ECO:0000313" key="2">
    <source>
        <dbReference type="EMBL" id="QGR19519.1"/>
    </source>
</evidence>
<feature type="transmembrane region" description="Helical" evidence="1">
    <location>
        <begin position="59"/>
        <end position="87"/>
    </location>
</feature>
<feature type="transmembrane region" description="Helical" evidence="1">
    <location>
        <begin position="281"/>
        <end position="302"/>
    </location>
</feature>
<feature type="transmembrane region" description="Helical" evidence="1">
    <location>
        <begin position="30"/>
        <end position="47"/>
    </location>
</feature>
<feature type="transmembrane region" description="Helical" evidence="1">
    <location>
        <begin position="418"/>
        <end position="445"/>
    </location>
</feature>
<feature type="transmembrane region" description="Helical" evidence="1">
    <location>
        <begin position="127"/>
        <end position="145"/>
    </location>
</feature>
<dbReference type="OrthoDB" id="34734at2157"/>
<evidence type="ECO:0000313" key="3">
    <source>
        <dbReference type="Proteomes" id="UP000423396"/>
    </source>
</evidence>
<organism evidence="2 3">
    <name type="scientific">Stygiolobus azoricus</name>
    <dbReference type="NCBI Taxonomy" id="41675"/>
    <lineage>
        <taxon>Archaea</taxon>
        <taxon>Thermoproteota</taxon>
        <taxon>Thermoprotei</taxon>
        <taxon>Sulfolobales</taxon>
        <taxon>Sulfolobaceae</taxon>
        <taxon>Stygiolobus</taxon>
    </lineage>
</organism>
<name>A0A650CNV4_9CREN</name>
<gene>
    <name evidence="2" type="ORF">D1868_05640</name>
</gene>
<proteinExistence type="predicted"/>
<dbReference type="EMBL" id="CP045483">
    <property type="protein sequence ID" value="QGR19519.1"/>
    <property type="molecule type" value="Genomic_DNA"/>
</dbReference>
<keyword evidence="1" id="KW-1133">Transmembrane helix</keyword>
<evidence type="ECO:0000256" key="1">
    <source>
        <dbReference type="SAM" id="Phobius"/>
    </source>
</evidence>
<feature type="transmembrane region" description="Helical" evidence="1">
    <location>
        <begin position="181"/>
        <end position="197"/>
    </location>
</feature>
<sequence>MEVNNKIVLGLLVQFSAAVILVSFHQELSLYYFLAIFLSGISINTLFGEPKFNLLTIGLALPFISIYSYPEFTLVIIGLSAISSYYYRDFAQVLLVLAFNLFVLNFSDIVLFLSFVTLVIAFKLSKLDMRAIIASGLIMIVIAAYKSALTVTLGDVAYFDLLFGTIGIIVEGARSKIPSKLVVPLTLLVIPLISWLLPLPETYYWWSPKSFFFNYGIINVWLPGLQYFPLIEMFPIYYIAHFLVYKTSDYVASHLFISLIYYVSSLSSYLFFSSFNKPRRVLLISSILYAMLTPITSIPLSVTYSLLPFALYLARILSLRNYVIFFTISLISSSIAYPFNFAFASVTNEKVRKEYIAVAFTASLFWIIPYFLLGYPSSSLSFYTIFKPIAIYYALFIVGLGVAFVTRNKVAGISVLLSLAYILFGLPYFYLIYPFVILTLFAALLSTELNSLMPVFFISIFLISAYANATQPFLNIPSSAKSVVKQLEGLPFGLVYWNSSYKLLSPLPVTNITAYASYIVENDIVTNNTNFVGYPLVVVLSQKAYSQYISLNVSPLLNSHVVRYNGSFEWIVEQGGKESEVALTLNLPQRLVGNLLIVINITNLEYFYISVLTNNGYKIYHNTTIIPLNTTVYAIDLICYNPQPHQVYNVSIFYVNSSNEKLNLLLIPPKPSTPVFIQKDNFTDGNLMIQITSEVSFNITFNPDPQLNFTINGASANITQTYELKPGKYIIVGSFAYKDYFIYGEYATIAGFIIGFVYVVIVSHENLRNKLYRVLKIEKIKRYVESRKNK</sequence>
<feature type="transmembrane region" description="Helical" evidence="1">
    <location>
        <begin position="251"/>
        <end position="272"/>
    </location>
</feature>
<feature type="transmembrane region" description="Helical" evidence="1">
    <location>
        <begin position="93"/>
        <end position="120"/>
    </location>
</feature>
<dbReference type="KEGG" id="sazo:D1868_05640"/>
<reference evidence="2 3" key="1">
    <citation type="submission" date="2019-10" db="EMBL/GenBank/DDBJ databases">
        <title>Genome Sequences from Six Type Strain Members of the Archaeal Family Sulfolobaceae: Acidianus ambivalens, Acidianus infernus, Metallosphaera prunae, Stygiolobus azoricus, Sulfolobus metallicus, and Sulfurisphaera ohwakuensis.</title>
        <authorList>
            <person name="Counts J.A."/>
            <person name="Kelly R.M."/>
        </authorList>
    </citation>
    <scope>NUCLEOTIDE SEQUENCE [LARGE SCALE GENOMIC DNA]</scope>
    <source>
        <strain evidence="2 3">FC6</strain>
    </source>
</reference>
<accession>A0A650CNV4</accession>
<feature type="transmembrane region" description="Helical" evidence="1">
    <location>
        <begin position="355"/>
        <end position="373"/>
    </location>
</feature>
<feature type="transmembrane region" description="Helical" evidence="1">
    <location>
        <begin position="7"/>
        <end position="24"/>
    </location>
</feature>
<feature type="transmembrane region" description="Helical" evidence="1">
    <location>
        <begin position="740"/>
        <end position="761"/>
    </location>
</feature>
<keyword evidence="1" id="KW-0472">Membrane</keyword>
<dbReference type="RefSeq" id="WP_156006371.1">
    <property type="nucleotide sequence ID" value="NZ_CP045483.1"/>
</dbReference>
<protein>
    <submittedName>
        <fullName evidence="2">Uncharacterized protein</fullName>
    </submittedName>
</protein>
<feature type="transmembrane region" description="Helical" evidence="1">
    <location>
        <begin position="451"/>
        <end position="469"/>
    </location>
</feature>
<keyword evidence="1" id="KW-0812">Transmembrane</keyword>
<dbReference type="Proteomes" id="UP000423396">
    <property type="component" value="Chromosome"/>
</dbReference>
<feature type="transmembrane region" description="Helical" evidence="1">
    <location>
        <begin position="322"/>
        <end position="343"/>
    </location>
</feature>
<feature type="transmembrane region" description="Helical" evidence="1">
    <location>
        <begin position="385"/>
        <end position="406"/>
    </location>
</feature>
<keyword evidence="3" id="KW-1185">Reference proteome</keyword>